<keyword evidence="6 7" id="KW-0472">Membrane</keyword>
<dbReference type="EMBL" id="VSSQ01003237">
    <property type="protein sequence ID" value="MPM19748.1"/>
    <property type="molecule type" value="Genomic_DNA"/>
</dbReference>
<evidence type="ECO:0000313" key="9">
    <source>
        <dbReference type="EMBL" id="MPM19748.1"/>
    </source>
</evidence>
<feature type="transmembrane region" description="Helical" evidence="7">
    <location>
        <begin position="240"/>
        <end position="262"/>
    </location>
</feature>
<evidence type="ECO:0000256" key="5">
    <source>
        <dbReference type="ARBA" id="ARBA00022989"/>
    </source>
</evidence>
<dbReference type="PANTHER" id="PTHR30183:SF3">
    <property type="entry name" value="MOLYBDENUM TRANSPORT SYSTEM PERMEASE PROTEIN MODB"/>
    <property type="match status" value="1"/>
</dbReference>
<dbReference type="InterPro" id="IPR000515">
    <property type="entry name" value="MetI-like"/>
</dbReference>
<dbReference type="Gene3D" id="1.10.3720.10">
    <property type="entry name" value="MetI-like"/>
    <property type="match status" value="1"/>
</dbReference>
<reference evidence="9" key="1">
    <citation type="submission" date="2019-08" db="EMBL/GenBank/DDBJ databases">
        <authorList>
            <person name="Kucharzyk K."/>
            <person name="Murdoch R.W."/>
            <person name="Higgins S."/>
            <person name="Loffler F."/>
        </authorList>
    </citation>
    <scope>NUCLEOTIDE SEQUENCE</scope>
</reference>
<dbReference type="GO" id="GO:0055085">
    <property type="term" value="P:transmembrane transport"/>
    <property type="evidence" value="ECO:0007669"/>
    <property type="project" value="InterPro"/>
</dbReference>
<feature type="domain" description="ABC transmembrane type-1" evidence="8">
    <location>
        <begin position="60"/>
        <end position="259"/>
    </location>
</feature>
<dbReference type="PANTHER" id="PTHR30183">
    <property type="entry name" value="MOLYBDENUM TRANSPORT SYSTEM PERMEASE PROTEIN MODB"/>
    <property type="match status" value="1"/>
</dbReference>
<comment type="caution">
    <text evidence="9">The sequence shown here is derived from an EMBL/GenBank/DDBJ whole genome shotgun (WGS) entry which is preliminary data.</text>
</comment>
<keyword evidence="5 7" id="KW-1133">Transmembrane helix</keyword>
<dbReference type="InterPro" id="IPR035906">
    <property type="entry name" value="MetI-like_sf"/>
</dbReference>
<comment type="subcellular location">
    <subcellularLocation>
        <location evidence="1">Cell membrane</location>
        <topology evidence="1">Multi-pass membrane protein</topology>
    </subcellularLocation>
</comment>
<evidence type="ECO:0000256" key="1">
    <source>
        <dbReference type="ARBA" id="ARBA00004651"/>
    </source>
</evidence>
<dbReference type="PROSITE" id="PS50928">
    <property type="entry name" value="ABC_TM1"/>
    <property type="match status" value="1"/>
</dbReference>
<evidence type="ECO:0000259" key="8">
    <source>
        <dbReference type="PROSITE" id="PS50928"/>
    </source>
</evidence>
<name>A0A644XVF6_9ZZZZ</name>
<sequence>MSIFVLMGELKNLSASRLLLLFTGGAALLFIIAPMAGMFLSLKAPHLFETIADSKVSHSIGLTLSVSFLATLFSSVFAIPLAYVLARRNFPLKGLVEALIDIPVVIPHSAAGIALLGFISRDSVVGSLASKAGFTLIGSPVAIGMAMAFVSLPFLINAAKEGFAAVPVRLEHAAATLGAGEWTIFSRITLPLASRSVVSGLVMMFARGMSEFGAVVIVAYHPMTTPVLIFDRFNSFGLDYARPVAAIFIVITLLLFFVLRAYQKNR</sequence>
<accession>A0A644XVF6</accession>
<feature type="transmembrane region" description="Helical" evidence="7">
    <location>
        <begin position="98"/>
        <end position="120"/>
    </location>
</feature>
<gene>
    <name evidence="9" type="primary">cysW_8</name>
    <name evidence="9" type="ORF">SDC9_66174</name>
</gene>
<evidence type="ECO:0000256" key="6">
    <source>
        <dbReference type="ARBA" id="ARBA00023136"/>
    </source>
</evidence>
<feature type="transmembrane region" description="Helical" evidence="7">
    <location>
        <begin position="60"/>
        <end position="86"/>
    </location>
</feature>
<dbReference type="AlphaFoldDB" id="A0A644XVF6"/>
<keyword evidence="3" id="KW-1003">Cell membrane</keyword>
<keyword evidence="2" id="KW-0813">Transport</keyword>
<dbReference type="SUPFAM" id="SSF161098">
    <property type="entry name" value="MetI-like"/>
    <property type="match status" value="1"/>
</dbReference>
<evidence type="ECO:0000256" key="4">
    <source>
        <dbReference type="ARBA" id="ARBA00022692"/>
    </source>
</evidence>
<evidence type="ECO:0000256" key="2">
    <source>
        <dbReference type="ARBA" id="ARBA00022448"/>
    </source>
</evidence>
<evidence type="ECO:0000256" key="3">
    <source>
        <dbReference type="ARBA" id="ARBA00022475"/>
    </source>
</evidence>
<dbReference type="Pfam" id="PF00528">
    <property type="entry name" value="BPD_transp_1"/>
    <property type="match status" value="1"/>
</dbReference>
<keyword evidence="4 7" id="KW-0812">Transmembrane</keyword>
<organism evidence="9">
    <name type="scientific">bioreactor metagenome</name>
    <dbReference type="NCBI Taxonomy" id="1076179"/>
    <lineage>
        <taxon>unclassified sequences</taxon>
        <taxon>metagenomes</taxon>
        <taxon>ecological metagenomes</taxon>
    </lineage>
</organism>
<dbReference type="GO" id="GO:0005886">
    <property type="term" value="C:plasma membrane"/>
    <property type="evidence" value="ECO:0007669"/>
    <property type="project" value="UniProtKB-SubCell"/>
</dbReference>
<proteinExistence type="predicted"/>
<feature type="transmembrane region" description="Helical" evidence="7">
    <location>
        <begin position="18"/>
        <end position="40"/>
    </location>
</feature>
<dbReference type="CDD" id="cd06261">
    <property type="entry name" value="TM_PBP2"/>
    <property type="match status" value="1"/>
</dbReference>
<feature type="transmembrane region" description="Helical" evidence="7">
    <location>
        <begin position="132"/>
        <end position="156"/>
    </location>
</feature>
<evidence type="ECO:0000256" key="7">
    <source>
        <dbReference type="SAM" id="Phobius"/>
    </source>
</evidence>
<protein>
    <submittedName>
        <fullName evidence="9">Sulfate transport system permease protein CysW</fullName>
    </submittedName>
</protein>